<evidence type="ECO:0000256" key="5">
    <source>
        <dbReference type="ARBA" id="ARBA00022481"/>
    </source>
</evidence>
<evidence type="ECO:0000256" key="7">
    <source>
        <dbReference type="ARBA" id="ARBA00022692"/>
    </source>
</evidence>
<dbReference type="NCBIfam" id="TIGR02532">
    <property type="entry name" value="IV_pilin_GFxxxE"/>
    <property type="match status" value="1"/>
</dbReference>
<dbReference type="OrthoDB" id="9794345at2"/>
<dbReference type="Gene3D" id="2.10.70.20">
    <property type="entry name" value="gspk-gspi-gspj complex like domains"/>
    <property type="match status" value="1"/>
</dbReference>
<keyword evidence="9 10" id="KW-0472">Membrane</keyword>
<evidence type="ECO:0000313" key="12">
    <source>
        <dbReference type="Proteomes" id="UP000238730"/>
    </source>
</evidence>
<proteinExistence type="inferred from homology"/>
<keyword evidence="7 10" id="KW-0812">Transmembrane</keyword>
<accession>A0A2S7VTQ9</accession>
<organism evidence="11 12">
    <name type="scientific">Photobacterium angustum</name>
    <dbReference type="NCBI Taxonomy" id="661"/>
    <lineage>
        <taxon>Bacteria</taxon>
        <taxon>Pseudomonadati</taxon>
        <taxon>Pseudomonadota</taxon>
        <taxon>Gammaproteobacteria</taxon>
        <taxon>Vibrionales</taxon>
        <taxon>Vibrionaceae</taxon>
        <taxon>Photobacterium</taxon>
    </lineage>
</organism>
<reference evidence="11 12" key="1">
    <citation type="submission" date="2016-12" db="EMBL/GenBank/DDBJ databases">
        <title>Diversity of luminous bacteria.</title>
        <authorList>
            <person name="Yoshizawa S."/>
            <person name="Kogure K."/>
        </authorList>
    </citation>
    <scope>NUCLEOTIDE SEQUENCE [LARGE SCALE GENOMIC DNA]</scope>
    <source>
        <strain evidence="11 12">LC1-200</strain>
    </source>
</reference>
<dbReference type="PANTHER" id="PTHR39583">
    <property type="entry name" value="TYPE II SECRETION SYSTEM PROTEIN J-RELATED"/>
    <property type="match status" value="1"/>
</dbReference>
<dbReference type="EMBL" id="MSCJ01000002">
    <property type="protein sequence ID" value="PQJ64931.1"/>
    <property type="molecule type" value="Genomic_DNA"/>
</dbReference>
<dbReference type="Pfam" id="PF07963">
    <property type="entry name" value="N_methyl"/>
    <property type="match status" value="1"/>
</dbReference>
<keyword evidence="8 10" id="KW-1133">Transmembrane helix</keyword>
<dbReference type="RefSeq" id="WP_105061431.1">
    <property type="nucleotide sequence ID" value="NZ_MSCJ01000002.1"/>
</dbReference>
<evidence type="ECO:0000313" key="11">
    <source>
        <dbReference type="EMBL" id="PQJ64931.1"/>
    </source>
</evidence>
<dbReference type="GO" id="GO:0015628">
    <property type="term" value="P:protein secretion by the type II secretion system"/>
    <property type="evidence" value="ECO:0007669"/>
    <property type="project" value="InterPro"/>
</dbReference>
<dbReference type="GO" id="GO:0005886">
    <property type="term" value="C:plasma membrane"/>
    <property type="evidence" value="ECO:0007669"/>
    <property type="project" value="UniProtKB-SubCell"/>
</dbReference>
<dbReference type="InterPro" id="IPR010055">
    <property type="entry name" value="T2SS_protein-GspJ"/>
</dbReference>
<dbReference type="PANTHER" id="PTHR39583:SF2">
    <property type="entry name" value="TYPE II SECRETION SYSTEM PROTEIN J"/>
    <property type="match status" value="1"/>
</dbReference>
<dbReference type="InterPro" id="IPR045584">
    <property type="entry name" value="Pilin-like"/>
</dbReference>
<sequence length="216" mass="24752">MSSINHSRQRGFTLLEVLVAIAVFAMLSLSAYQVMNNVMRSDAQSKDHNQRLKEIQRATIMMDNDFRQIVARKSRLNGEEPNDKVLQAGEYLLDSSSDGIMFVRTGWQNPQAMFPRGDVTRVGYRVVDDQLERVWFRYPDNVIGEKPLVKVLLDGVTKLQFSFFTDKKWQDKWDTADKLPEGIKVTMTLKDFGEIERIYLVPKSALSASADSEQPQ</sequence>
<evidence type="ECO:0000256" key="3">
    <source>
        <dbReference type="ARBA" id="ARBA00021539"/>
    </source>
</evidence>
<dbReference type="AlphaFoldDB" id="A0A2S7VTQ9"/>
<comment type="caution">
    <text evidence="11">The sequence shown here is derived from an EMBL/GenBank/DDBJ whole genome shotgun (WGS) entry which is preliminary data.</text>
</comment>
<comment type="subcellular location">
    <subcellularLocation>
        <location evidence="1">Cell inner membrane</location>
        <topology evidence="1">Single-pass membrane protein</topology>
    </subcellularLocation>
</comment>
<protein>
    <recommendedName>
        <fullName evidence="3">Type II secretion system protein J</fullName>
    </recommendedName>
</protein>
<dbReference type="SUPFAM" id="SSF54523">
    <property type="entry name" value="Pili subunits"/>
    <property type="match status" value="1"/>
</dbReference>
<evidence type="ECO:0000256" key="8">
    <source>
        <dbReference type="ARBA" id="ARBA00022989"/>
    </source>
</evidence>
<name>A0A2S7VTQ9_PHOAN</name>
<evidence type="ECO:0000256" key="4">
    <source>
        <dbReference type="ARBA" id="ARBA00022475"/>
    </source>
</evidence>
<keyword evidence="5" id="KW-0488">Methylation</keyword>
<dbReference type="Proteomes" id="UP000238730">
    <property type="component" value="Unassembled WGS sequence"/>
</dbReference>
<dbReference type="Gene3D" id="3.10.610.10">
    <property type="entry name" value="GSPII I/J protein-like"/>
    <property type="match status" value="1"/>
</dbReference>
<keyword evidence="6" id="KW-0997">Cell inner membrane</keyword>
<dbReference type="Pfam" id="PF11612">
    <property type="entry name" value="T2SSJ"/>
    <property type="match status" value="1"/>
</dbReference>
<dbReference type="InterPro" id="IPR012902">
    <property type="entry name" value="N_methyl_site"/>
</dbReference>
<keyword evidence="4" id="KW-1003">Cell membrane</keyword>
<feature type="transmembrane region" description="Helical" evidence="10">
    <location>
        <begin position="12"/>
        <end position="32"/>
    </location>
</feature>
<comment type="similarity">
    <text evidence="2">Belongs to the GSP J family.</text>
</comment>
<dbReference type="NCBIfam" id="TIGR01711">
    <property type="entry name" value="gspJ"/>
    <property type="match status" value="1"/>
</dbReference>
<evidence type="ECO:0000256" key="6">
    <source>
        <dbReference type="ARBA" id="ARBA00022519"/>
    </source>
</evidence>
<evidence type="ECO:0000256" key="9">
    <source>
        <dbReference type="ARBA" id="ARBA00023136"/>
    </source>
</evidence>
<dbReference type="PROSITE" id="PS00409">
    <property type="entry name" value="PROKAR_NTER_METHYL"/>
    <property type="match status" value="1"/>
</dbReference>
<evidence type="ECO:0000256" key="1">
    <source>
        <dbReference type="ARBA" id="ARBA00004377"/>
    </source>
</evidence>
<evidence type="ECO:0000256" key="2">
    <source>
        <dbReference type="ARBA" id="ARBA00011084"/>
    </source>
</evidence>
<dbReference type="GO" id="GO:0015627">
    <property type="term" value="C:type II protein secretion system complex"/>
    <property type="evidence" value="ECO:0007669"/>
    <property type="project" value="InterPro"/>
</dbReference>
<dbReference type="InterPro" id="IPR051621">
    <property type="entry name" value="T2SS_protein_J"/>
</dbReference>
<gene>
    <name evidence="11" type="ORF">BTO08_14535</name>
</gene>
<evidence type="ECO:0000256" key="10">
    <source>
        <dbReference type="SAM" id="Phobius"/>
    </source>
</evidence>